<comment type="caution">
    <text evidence="1">The sequence shown here is derived from an EMBL/GenBank/DDBJ whole genome shotgun (WGS) entry which is preliminary data.</text>
</comment>
<organism evidence="1 2">
    <name type="scientific">Alistipes finegoldii</name>
    <dbReference type="NCBI Taxonomy" id="214856"/>
    <lineage>
        <taxon>Bacteria</taxon>
        <taxon>Pseudomonadati</taxon>
        <taxon>Bacteroidota</taxon>
        <taxon>Bacteroidia</taxon>
        <taxon>Bacteroidales</taxon>
        <taxon>Rikenellaceae</taxon>
        <taxon>Alistipes</taxon>
    </lineage>
</organism>
<dbReference type="EMBL" id="BQOL01000001">
    <property type="protein sequence ID" value="GKI18611.1"/>
    <property type="molecule type" value="Genomic_DNA"/>
</dbReference>
<gene>
    <name evidence="1" type="ORF">CE91St16_15190</name>
</gene>
<sequence length="133" mass="15437">MENPGDEGNLVQEAEILKAFSIVAGVRCEGRRLTLMPRLPWLWDTMECVDWPVTDADGRTHRIRFTVRHERWLRRCTVELEGIGRFEGTDIRFGPFPRLLNNPKGYETELIGNASWIWVRGIKGDKRTITVEL</sequence>
<proteinExistence type="predicted"/>
<accession>A0AA37NL70</accession>
<evidence type="ECO:0000313" key="2">
    <source>
        <dbReference type="Proteomes" id="UP001055105"/>
    </source>
</evidence>
<evidence type="ECO:0000313" key="1">
    <source>
        <dbReference type="EMBL" id="GKI18611.1"/>
    </source>
</evidence>
<reference evidence="1" key="1">
    <citation type="submission" date="2022-01" db="EMBL/GenBank/DDBJ databases">
        <title>Novel bile acid biosynthetic pathways are enriched in the microbiome of centenarians.</title>
        <authorList>
            <person name="Sato Y."/>
            <person name="Atarashi K."/>
            <person name="Plichta R.D."/>
            <person name="Arai Y."/>
            <person name="Sasajima S."/>
            <person name="Kearney M.S."/>
            <person name="Suda W."/>
            <person name="Takeshita K."/>
            <person name="Sasaki T."/>
            <person name="Okamoto S."/>
            <person name="Skelly N.A."/>
            <person name="Okamura Y."/>
            <person name="Vlamakis H."/>
            <person name="Li Y."/>
            <person name="Tanoue T."/>
            <person name="Takei H."/>
            <person name="Nittono H."/>
            <person name="Narushima S."/>
            <person name="Irie J."/>
            <person name="Itoh H."/>
            <person name="Moriya K."/>
            <person name="Sugiura Y."/>
            <person name="Suematsu M."/>
            <person name="Moritoki N."/>
            <person name="Shibata S."/>
            <person name="Littman R.D."/>
            <person name="Fischbach A.M."/>
            <person name="Uwamino Y."/>
            <person name="Inoue T."/>
            <person name="Honda A."/>
            <person name="Hattori M."/>
            <person name="Murai T."/>
            <person name="Xavier J.R."/>
            <person name="Hirose N."/>
            <person name="Honda K."/>
        </authorList>
    </citation>
    <scope>NUCLEOTIDE SEQUENCE</scope>
    <source>
        <strain evidence="1">CE91-St16</strain>
    </source>
</reference>
<dbReference type="Proteomes" id="UP001055105">
    <property type="component" value="Unassembled WGS sequence"/>
</dbReference>
<dbReference type="AlphaFoldDB" id="A0AA37NL70"/>
<name>A0AA37NL70_9BACT</name>
<protein>
    <submittedName>
        <fullName evidence="1">Uncharacterized protein</fullName>
    </submittedName>
</protein>
<dbReference type="RefSeq" id="WP_039940610.1">
    <property type="nucleotide sequence ID" value="NZ_AP025581.1"/>
</dbReference>